<sequence>MVAHEGPKARTKFDADRETAAVKDSVSILVNSPRADMFKEGEADESSLVPVFGRRPFVGDICFGSETFEGCLSILNRLLQRFTECRISVSFTKSIFVQPRVDFLSHTMSPAGIHADVKKMNSVANLPFRKPKKGVQSFLGGLNYYSRFVQDFAVYAAALYQAKDDDFGVDGNLNAAKQSFTILQQKVVEAPILRHFDRAKPVYVTLFANEWALSLTLLQKHDEKIHPVQFCGRKRGVFPITVAEGVLYATVRSDHTCLYTVFDARLGTQSKTLFGRTTQFAVMLSPWYLVDTRVKEKECAFANCYGLNKRVLWT</sequence>
<dbReference type="Proteomes" id="UP000198211">
    <property type="component" value="Unassembled WGS sequence"/>
</dbReference>
<name>A0A225WCS1_9STRA</name>
<feature type="domain" description="Reverse transcriptase/retrotransposon-derived protein RNase H-like" evidence="1">
    <location>
        <begin position="176"/>
        <end position="234"/>
    </location>
</feature>
<dbReference type="InterPro" id="IPR043502">
    <property type="entry name" value="DNA/RNA_pol_sf"/>
</dbReference>
<dbReference type="Gene3D" id="3.30.70.270">
    <property type="match status" value="2"/>
</dbReference>
<evidence type="ECO:0000259" key="1">
    <source>
        <dbReference type="Pfam" id="PF17919"/>
    </source>
</evidence>
<evidence type="ECO:0000313" key="2">
    <source>
        <dbReference type="EMBL" id="OWZ15536.1"/>
    </source>
</evidence>
<dbReference type="PANTHER" id="PTHR33064">
    <property type="entry name" value="POL PROTEIN"/>
    <property type="match status" value="1"/>
</dbReference>
<dbReference type="InterPro" id="IPR041577">
    <property type="entry name" value="RT_RNaseH_2"/>
</dbReference>
<gene>
    <name evidence="2" type="ORF">PHMEG_00010798</name>
</gene>
<protein>
    <recommendedName>
        <fullName evidence="1">Reverse transcriptase/retrotransposon-derived protein RNase H-like domain-containing protein</fullName>
    </recommendedName>
</protein>
<dbReference type="EMBL" id="NBNE01001105">
    <property type="protein sequence ID" value="OWZ15536.1"/>
    <property type="molecule type" value="Genomic_DNA"/>
</dbReference>
<evidence type="ECO:0000313" key="3">
    <source>
        <dbReference type="Proteomes" id="UP000198211"/>
    </source>
</evidence>
<dbReference type="AlphaFoldDB" id="A0A225WCS1"/>
<reference evidence="3" key="1">
    <citation type="submission" date="2017-03" db="EMBL/GenBank/DDBJ databases">
        <title>Phytopthora megakarya and P. palmivora, two closely related causual agents of cacao black pod achieved similar genome size and gene model numbers by different mechanisms.</title>
        <authorList>
            <person name="Ali S."/>
            <person name="Shao J."/>
            <person name="Larry D.J."/>
            <person name="Kronmiller B."/>
            <person name="Shen D."/>
            <person name="Strem M.D."/>
            <person name="Melnick R.L."/>
            <person name="Guiltinan M.J."/>
            <person name="Tyler B.M."/>
            <person name="Meinhardt L.W."/>
            <person name="Bailey B.A."/>
        </authorList>
    </citation>
    <scope>NUCLEOTIDE SEQUENCE [LARGE SCALE GENOMIC DNA]</scope>
    <source>
        <strain evidence="3">zdho120</strain>
    </source>
</reference>
<dbReference type="SUPFAM" id="SSF56672">
    <property type="entry name" value="DNA/RNA polymerases"/>
    <property type="match status" value="1"/>
</dbReference>
<dbReference type="InterPro" id="IPR043128">
    <property type="entry name" value="Rev_trsase/Diguanyl_cyclase"/>
</dbReference>
<dbReference type="PANTHER" id="PTHR33064:SF37">
    <property type="entry name" value="RIBONUCLEASE H"/>
    <property type="match status" value="1"/>
</dbReference>
<dbReference type="OrthoDB" id="427924at2759"/>
<accession>A0A225WCS1</accession>
<comment type="caution">
    <text evidence="2">The sequence shown here is derived from an EMBL/GenBank/DDBJ whole genome shotgun (WGS) entry which is preliminary data.</text>
</comment>
<dbReference type="InterPro" id="IPR051320">
    <property type="entry name" value="Viral_Replic_Matur_Polypro"/>
</dbReference>
<proteinExistence type="predicted"/>
<dbReference type="Pfam" id="PF17919">
    <property type="entry name" value="RT_RNaseH_2"/>
    <property type="match status" value="1"/>
</dbReference>
<organism evidence="2 3">
    <name type="scientific">Phytophthora megakarya</name>
    <dbReference type="NCBI Taxonomy" id="4795"/>
    <lineage>
        <taxon>Eukaryota</taxon>
        <taxon>Sar</taxon>
        <taxon>Stramenopiles</taxon>
        <taxon>Oomycota</taxon>
        <taxon>Peronosporomycetes</taxon>
        <taxon>Peronosporales</taxon>
        <taxon>Peronosporaceae</taxon>
        <taxon>Phytophthora</taxon>
    </lineage>
</organism>
<keyword evidence="3" id="KW-1185">Reference proteome</keyword>